<feature type="domain" description="Thiaminase-2/PQQC" evidence="1">
    <location>
        <begin position="299"/>
        <end position="509"/>
    </location>
</feature>
<evidence type="ECO:0000313" key="3">
    <source>
        <dbReference type="EMBL" id="PMD28363.1"/>
    </source>
</evidence>
<name>A0A2J6QQ18_9HELO</name>
<dbReference type="InterPro" id="IPR013749">
    <property type="entry name" value="PM/HMP-P_kinase-1"/>
</dbReference>
<evidence type="ECO:0000313" key="4">
    <source>
        <dbReference type="Proteomes" id="UP000235672"/>
    </source>
</evidence>
<dbReference type="Pfam" id="PF08543">
    <property type="entry name" value="Phos_pyr_kin"/>
    <property type="match status" value="1"/>
</dbReference>
<feature type="domain" description="Pyridoxamine kinase/Phosphomethylpyrimidine kinase" evidence="2">
    <location>
        <begin position="13"/>
        <end position="276"/>
    </location>
</feature>
<dbReference type="EMBL" id="KZ613464">
    <property type="protein sequence ID" value="PMD28363.1"/>
    <property type="molecule type" value="Genomic_DNA"/>
</dbReference>
<dbReference type="Pfam" id="PF03070">
    <property type="entry name" value="TENA_THI-4"/>
    <property type="match status" value="1"/>
</dbReference>
<organism evidence="3 4">
    <name type="scientific">Hyaloscypha hepaticicola</name>
    <dbReference type="NCBI Taxonomy" id="2082293"/>
    <lineage>
        <taxon>Eukaryota</taxon>
        <taxon>Fungi</taxon>
        <taxon>Dikarya</taxon>
        <taxon>Ascomycota</taxon>
        <taxon>Pezizomycotina</taxon>
        <taxon>Leotiomycetes</taxon>
        <taxon>Helotiales</taxon>
        <taxon>Hyaloscyphaceae</taxon>
        <taxon>Hyaloscypha</taxon>
    </lineage>
</organism>
<dbReference type="Gene3D" id="3.40.1190.20">
    <property type="match status" value="1"/>
</dbReference>
<dbReference type="InterPro" id="IPR004399">
    <property type="entry name" value="HMP/HMP-P_kinase_dom"/>
</dbReference>
<dbReference type="GO" id="GO:0008902">
    <property type="term" value="F:hydroxymethylpyrimidine kinase activity"/>
    <property type="evidence" value="ECO:0007669"/>
    <property type="project" value="TreeGrafter"/>
</dbReference>
<dbReference type="GO" id="GO:0005829">
    <property type="term" value="C:cytosol"/>
    <property type="evidence" value="ECO:0007669"/>
    <property type="project" value="TreeGrafter"/>
</dbReference>
<dbReference type="InterPro" id="IPR016084">
    <property type="entry name" value="Haem_Oase-like_multi-hlx"/>
</dbReference>
<keyword evidence="4" id="KW-1185">Reference proteome</keyword>
<protein>
    <submittedName>
        <fullName evidence="3">Thiamine biosynthesis protein-like protein (Thi-4)</fullName>
    </submittedName>
</protein>
<accession>A0A2J6QQ18</accession>
<dbReference type="SUPFAM" id="SSF48613">
    <property type="entry name" value="Heme oxygenase-like"/>
    <property type="match status" value="1"/>
</dbReference>
<dbReference type="InterPro" id="IPR004305">
    <property type="entry name" value="Thiaminase-2/PQQC"/>
</dbReference>
<dbReference type="GO" id="GO:0050334">
    <property type="term" value="F:thiaminase activity"/>
    <property type="evidence" value="ECO:0007669"/>
    <property type="project" value="InterPro"/>
</dbReference>
<proteinExistence type="predicted"/>
<dbReference type="Gene3D" id="1.20.910.10">
    <property type="entry name" value="Heme oxygenase-like"/>
    <property type="match status" value="1"/>
</dbReference>
<dbReference type="PANTHER" id="PTHR20858">
    <property type="entry name" value="PHOSPHOMETHYLPYRIMIDINE KINASE"/>
    <property type="match status" value="1"/>
</dbReference>
<dbReference type="OrthoDB" id="10028886at2759"/>
<gene>
    <name evidence="3" type="ORF">NA56DRAFT_614696</name>
</gene>
<sequence>MGKGRVLVIAGSDSSGGAGLEADQKVIGTHGCYAMTATTALTAQNTLGVIDIHYTPPDFVRKLIDACINDVGVDVVKTGMLASAETIRVVVRALQEHHVMLTVVDPVMVSTSGSRLLPTEAVRVLREQLLPHTTILTPNVPEALLLLSDAGLPTEGPQNVNDLITIAKAVQSLGPKFVLLKGGHLPLKKGGDVAKTAVERALMVDILYGEGVVTKMETVYQNSKNTHGTGCSLASAIASNLANGLNVIRAVKYACRYVEAGIKTSTDLGHGNGPINHFHSTYTLPFAPGQFIEYLLDRPDVQPTWREHTHHPFVSGLADGTLPIERFKYYLIQDYLFLVQFSRANALAAYKSRSIDAIVEGAKMVERVHHEMALHVGYCKGFDITKAKMEASQESQACTAYTRYVLDIGQSEDWFALQIALAPCLLGYSVIAKRLSSDPNTKRDGNTYWKWIETYVADDYSDAVNVGCVNVKKDLVEKNAVLQSPHRIEELVKIFIEATKLEKGFWDMGTGPRAL</sequence>
<dbReference type="NCBIfam" id="TIGR04306">
    <property type="entry name" value="salvage_TenA"/>
    <property type="match status" value="1"/>
</dbReference>
<dbReference type="InterPro" id="IPR027574">
    <property type="entry name" value="Thiaminase_II"/>
</dbReference>
<dbReference type="SUPFAM" id="SSF53613">
    <property type="entry name" value="Ribokinase-like"/>
    <property type="match status" value="1"/>
</dbReference>
<dbReference type="CDD" id="cd01169">
    <property type="entry name" value="HMPP_kinase"/>
    <property type="match status" value="1"/>
</dbReference>
<dbReference type="Proteomes" id="UP000235672">
    <property type="component" value="Unassembled WGS sequence"/>
</dbReference>
<dbReference type="InterPro" id="IPR029056">
    <property type="entry name" value="Ribokinase-like"/>
</dbReference>
<dbReference type="FunFam" id="1.20.910.10:FF:000003">
    <property type="entry name" value="Hydroxymethylpyrimidine/phosphomethylpyrimidine kinase THI20"/>
    <property type="match status" value="1"/>
</dbReference>
<dbReference type="FunFam" id="3.40.1190.20:FF:000034">
    <property type="entry name" value="Putative hydroxymethylpyrimidine/ phosphomethylpyrimidine kinase 2"/>
    <property type="match status" value="1"/>
</dbReference>
<dbReference type="AlphaFoldDB" id="A0A2J6QQ18"/>
<dbReference type="CDD" id="cd19367">
    <property type="entry name" value="TenA_C_ScTHI20-like"/>
    <property type="match status" value="1"/>
</dbReference>
<dbReference type="STRING" id="1745343.A0A2J6QQ18"/>
<evidence type="ECO:0000259" key="1">
    <source>
        <dbReference type="Pfam" id="PF03070"/>
    </source>
</evidence>
<reference evidence="3 4" key="1">
    <citation type="submission" date="2016-05" db="EMBL/GenBank/DDBJ databases">
        <title>A degradative enzymes factory behind the ericoid mycorrhizal symbiosis.</title>
        <authorList>
            <consortium name="DOE Joint Genome Institute"/>
            <person name="Martino E."/>
            <person name="Morin E."/>
            <person name="Grelet G."/>
            <person name="Kuo A."/>
            <person name="Kohler A."/>
            <person name="Daghino S."/>
            <person name="Barry K."/>
            <person name="Choi C."/>
            <person name="Cichocki N."/>
            <person name="Clum A."/>
            <person name="Copeland A."/>
            <person name="Hainaut M."/>
            <person name="Haridas S."/>
            <person name="Labutti K."/>
            <person name="Lindquist E."/>
            <person name="Lipzen A."/>
            <person name="Khouja H.-R."/>
            <person name="Murat C."/>
            <person name="Ohm R."/>
            <person name="Olson A."/>
            <person name="Spatafora J."/>
            <person name="Veneault-Fourrey C."/>
            <person name="Henrissat B."/>
            <person name="Grigoriev I."/>
            <person name="Martin F."/>
            <person name="Perotto S."/>
        </authorList>
    </citation>
    <scope>NUCLEOTIDE SEQUENCE [LARGE SCALE GENOMIC DNA]</scope>
    <source>
        <strain evidence="3 4">UAMH 7357</strain>
    </source>
</reference>
<dbReference type="NCBIfam" id="TIGR00097">
    <property type="entry name" value="HMP-P_kinase"/>
    <property type="match status" value="1"/>
</dbReference>
<evidence type="ECO:0000259" key="2">
    <source>
        <dbReference type="Pfam" id="PF08543"/>
    </source>
</evidence>
<dbReference type="PANTHER" id="PTHR20858:SF17">
    <property type="entry name" value="HYDROXYMETHYLPYRIMIDINE_PHOSPHOMETHYLPYRIMIDINE KINASE THI20-RELATED"/>
    <property type="match status" value="1"/>
</dbReference>
<dbReference type="GO" id="GO:0008972">
    <property type="term" value="F:phosphomethylpyrimidine kinase activity"/>
    <property type="evidence" value="ECO:0007669"/>
    <property type="project" value="InterPro"/>
</dbReference>
<dbReference type="GO" id="GO:0009228">
    <property type="term" value="P:thiamine biosynthetic process"/>
    <property type="evidence" value="ECO:0007669"/>
    <property type="project" value="InterPro"/>
</dbReference>